<evidence type="ECO:0000313" key="5">
    <source>
        <dbReference type="Proteomes" id="UP000309215"/>
    </source>
</evidence>
<feature type="domain" description="STAS" evidence="3">
    <location>
        <begin position="1509"/>
        <end position="1597"/>
    </location>
</feature>
<dbReference type="Pfam" id="PF25503">
    <property type="entry name" value="TPR_CHK1"/>
    <property type="match status" value="1"/>
</dbReference>
<evidence type="ECO:0000313" key="4">
    <source>
        <dbReference type="EMBL" id="TKD00300.1"/>
    </source>
</evidence>
<feature type="domain" description="Protein kinase" evidence="2">
    <location>
        <begin position="7"/>
        <end position="271"/>
    </location>
</feature>
<dbReference type="RefSeq" id="WP_136933415.1">
    <property type="nucleotide sequence ID" value="NZ_SSMQ01000048.1"/>
</dbReference>
<dbReference type="Gene3D" id="3.30.750.24">
    <property type="entry name" value="STAS domain"/>
    <property type="match status" value="1"/>
</dbReference>
<dbReference type="CDD" id="cd07041">
    <property type="entry name" value="STAS_RsbR_RsbS_like"/>
    <property type="match status" value="1"/>
</dbReference>
<dbReference type="Gene3D" id="3.40.50.300">
    <property type="entry name" value="P-loop containing nucleotide triphosphate hydrolases"/>
    <property type="match status" value="1"/>
</dbReference>
<dbReference type="InterPro" id="IPR036513">
    <property type="entry name" value="STAS_dom_sf"/>
</dbReference>
<dbReference type="CDD" id="cd14014">
    <property type="entry name" value="STKc_PknB_like"/>
    <property type="match status" value="1"/>
</dbReference>
<dbReference type="PROSITE" id="PS50801">
    <property type="entry name" value="STAS"/>
    <property type="match status" value="1"/>
</dbReference>
<evidence type="ECO:0000256" key="1">
    <source>
        <dbReference type="SAM" id="Coils"/>
    </source>
</evidence>
<dbReference type="PANTHER" id="PTHR43642">
    <property type="entry name" value="HYBRID SIGNAL TRANSDUCTION HISTIDINE KINASE G"/>
    <property type="match status" value="1"/>
</dbReference>
<accession>A0A4U1J025</accession>
<name>A0A4U1J025_9BACT</name>
<gene>
    <name evidence="4" type="ORF">E8A74_34930</name>
</gene>
<dbReference type="SMART" id="SM00065">
    <property type="entry name" value="GAF"/>
    <property type="match status" value="1"/>
</dbReference>
<dbReference type="Gene3D" id="1.10.510.10">
    <property type="entry name" value="Transferase(Phosphotransferase) domain 1"/>
    <property type="match status" value="1"/>
</dbReference>
<dbReference type="SUPFAM" id="SSF55781">
    <property type="entry name" value="GAF domain-like"/>
    <property type="match status" value="1"/>
</dbReference>
<dbReference type="InterPro" id="IPR041664">
    <property type="entry name" value="AAA_16"/>
</dbReference>
<evidence type="ECO:0000259" key="3">
    <source>
        <dbReference type="PROSITE" id="PS50801"/>
    </source>
</evidence>
<keyword evidence="1" id="KW-0175">Coiled coil</keyword>
<dbReference type="Proteomes" id="UP000309215">
    <property type="component" value="Unassembled WGS sequence"/>
</dbReference>
<sequence>MTRLEDVTITEELARTARSRLFRGRRESDGLPVRVKVLRAESNRVADVASFKHDYQRLSRLHDPGVVRVHGFEPTGEGMALVLAEVEGEPLSARLTSPAGARALLDLAIPLTTALGAIHAAGVVHRGLSAASIVVDASGRPTIASFGADAALSREHDALYEPHFVVETLPFFAPEQTGRMNRGVDERSDLYSLGVIFYALLTGQLPFRSRDPLELIHAHLALAPERPSKIVFDVPPPLEAIVLRLLEKNPEDRYQSTKSLLADLEACRQRLRPEGGIDEFPLGALHENALLLLRNKLYGRENDVAELVASFERVLGQAREIVLVSGYSGVGKSSLVAEILKPLARARGYYITGKYDQLNREAPYSAILQAFDGLVRTILCESEGRVRAWKEALLAALGPNAPVVCEVLPSLAHVLGDLPPAPALGPLEAQNRFTLAMRRFVSVFARRAHPLVLFLDDLQWTDAASLRLLTTLLLDDSIEALFFTGAYRDNEVNVAHPLRTTLAELRKGGLGLREIVLGPLRIEHVKELLADSLRAPSPEGAAELVLQKTGGNPFFVRQLLRSLHEKGALEPGPDGSLGWSSLEAITAMPHMANVVDLMLDAIRHLPRVTQEALEIGAAIGSPFELRTLSIVAACAPEEAYGRLAPALEAGLVARAGEFYRFTHDKIQEAAYAMLAEDERVALHLRIGRLFSKKSDAQSLFDATGHLNSARALVQEAAELLALCKMNLAAAERAEGAAAFPAALRYLEHGIVLLPADAWDAHYDLALRYFMKKGEMEALCERHAQARETLGQAFTHARSRLERTQVRRLVMNAHVLTNDLLAALDEGLAALEPFGIHLPRFPSDEASSAELDATLAALEGRPIDSLVELPLLSDPEIMVLQDVLEDMLSPCYFVSPNNHAITVAKMVQQALAHGLSKHTIYAFVNFGMFLCVRGDIELGYQFGKLAVRVSERYPEKKSESMLCNMWGAFVQHWKEPYSKYKENFPRGVHVGLETGQYVWAFYNATNIPTNSLLRGARLEEVVEEAAALAPVCKLDISGGFTWIVNAAAQIAQNLSTPSARSDRLVGDWLDIDAVRSTATAMGNRAVLFFADNFAIMHDVFQGRYAEAAEVALGAEPDIPSVKSWHVSVVYHFYASLALLLAAEEATPEVRARNLARAEASAEKLSCWADLCPDNHRHRALLLRAEIARARGERLSAVDLYDEGIAAAAAGGFVQDEALGNELCARYHLRLGKPKVARTYLHEAHALYGQWGAAVVTERLEKSFFALMPRAAHGPHVGANAGAEDGNARALDVHAAIKAMQAISGEVVLSRLLSRLLRIALESAGATRGILILKENDDLLIQAEEELQRGKVTLLAGVPLDTREDLPTGIVHYVARTGESMVLGDAASAEPFSGDRWLAQGKARSLLAAPVGKRGQIVGVLYLENELAAFAFTPDRVELLRMLSTQMAISIENALLYASLERKVEDRTRALEEAHAEIVTLSDERERSQAEMLERSHALIARQEELIRALSTPILQVWDGVLALPLIGALDGPRAAEITERLLSRVASSATRFAIIDVTGVDTLDGQAAELLVRIGRAVELLGARTLITGLHASAARTLVSHCVDLRGIETRANLRDGLRLCLRRLA</sequence>
<dbReference type="EMBL" id="SSMQ01000048">
    <property type="protein sequence ID" value="TKD00300.1"/>
    <property type="molecule type" value="Genomic_DNA"/>
</dbReference>
<dbReference type="InterPro" id="IPR003018">
    <property type="entry name" value="GAF"/>
</dbReference>
<dbReference type="OrthoDB" id="9796655at2"/>
<dbReference type="PANTHER" id="PTHR43642:SF1">
    <property type="entry name" value="HYBRID SIGNAL TRANSDUCTION HISTIDINE KINASE G"/>
    <property type="match status" value="1"/>
</dbReference>
<dbReference type="SUPFAM" id="SSF52540">
    <property type="entry name" value="P-loop containing nucleoside triphosphate hydrolases"/>
    <property type="match status" value="1"/>
</dbReference>
<dbReference type="InterPro" id="IPR029016">
    <property type="entry name" value="GAF-like_dom_sf"/>
</dbReference>
<dbReference type="GO" id="GO:0005524">
    <property type="term" value="F:ATP binding"/>
    <property type="evidence" value="ECO:0007669"/>
    <property type="project" value="InterPro"/>
</dbReference>
<protein>
    <submittedName>
        <fullName evidence="4">GAF domain-containing protein</fullName>
    </submittedName>
</protein>
<dbReference type="Pfam" id="PF13191">
    <property type="entry name" value="AAA_16"/>
    <property type="match status" value="1"/>
</dbReference>
<dbReference type="Pfam" id="PF01740">
    <property type="entry name" value="STAS"/>
    <property type="match status" value="1"/>
</dbReference>
<dbReference type="Pfam" id="PF00069">
    <property type="entry name" value="Pkinase"/>
    <property type="match status" value="1"/>
</dbReference>
<dbReference type="PROSITE" id="PS50011">
    <property type="entry name" value="PROTEIN_KINASE_DOM"/>
    <property type="match status" value="1"/>
</dbReference>
<proteinExistence type="predicted"/>
<feature type="coiled-coil region" evidence="1">
    <location>
        <begin position="1455"/>
        <end position="1489"/>
    </location>
</feature>
<evidence type="ECO:0000259" key="2">
    <source>
        <dbReference type="PROSITE" id="PS50011"/>
    </source>
</evidence>
<reference evidence="4 5" key="1">
    <citation type="submission" date="2019-04" db="EMBL/GenBank/DDBJ databases">
        <authorList>
            <person name="Li Y."/>
            <person name="Wang J."/>
        </authorList>
    </citation>
    <scope>NUCLEOTIDE SEQUENCE [LARGE SCALE GENOMIC DNA]</scope>
    <source>
        <strain evidence="4 5">DSM 14668</strain>
    </source>
</reference>
<dbReference type="SUPFAM" id="SSF56112">
    <property type="entry name" value="Protein kinase-like (PK-like)"/>
    <property type="match status" value="1"/>
</dbReference>
<comment type="caution">
    <text evidence="4">The sequence shown here is derived from an EMBL/GenBank/DDBJ whole genome shotgun (WGS) entry which is preliminary data.</text>
</comment>
<dbReference type="InterPro" id="IPR027417">
    <property type="entry name" value="P-loop_NTPase"/>
</dbReference>
<dbReference type="Gene3D" id="3.30.450.40">
    <property type="match status" value="1"/>
</dbReference>
<keyword evidence="5" id="KW-1185">Reference proteome</keyword>
<dbReference type="InterPro" id="IPR002645">
    <property type="entry name" value="STAS_dom"/>
</dbReference>
<dbReference type="GO" id="GO:0004672">
    <property type="term" value="F:protein kinase activity"/>
    <property type="evidence" value="ECO:0007669"/>
    <property type="project" value="InterPro"/>
</dbReference>
<dbReference type="InterPro" id="IPR011009">
    <property type="entry name" value="Kinase-like_dom_sf"/>
</dbReference>
<dbReference type="InterPro" id="IPR000719">
    <property type="entry name" value="Prot_kinase_dom"/>
</dbReference>
<dbReference type="SUPFAM" id="SSF52091">
    <property type="entry name" value="SpoIIaa-like"/>
    <property type="match status" value="1"/>
</dbReference>
<dbReference type="InterPro" id="IPR053159">
    <property type="entry name" value="Hybrid_Histidine_Kinase"/>
</dbReference>
<dbReference type="Pfam" id="PF01590">
    <property type="entry name" value="GAF"/>
    <property type="match status" value="1"/>
</dbReference>
<organism evidence="4 5">
    <name type="scientific">Polyangium fumosum</name>
    <dbReference type="NCBI Taxonomy" id="889272"/>
    <lineage>
        <taxon>Bacteria</taxon>
        <taxon>Pseudomonadati</taxon>
        <taxon>Myxococcota</taxon>
        <taxon>Polyangia</taxon>
        <taxon>Polyangiales</taxon>
        <taxon>Polyangiaceae</taxon>
        <taxon>Polyangium</taxon>
    </lineage>
</organism>